<evidence type="ECO:0000259" key="2">
    <source>
        <dbReference type="Pfam" id="PF06011"/>
    </source>
</evidence>
<evidence type="ECO:0000256" key="1">
    <source>
        <dbReference type="SAM" id="Phobius"/>
    </source>
</evidence>
<feature type="transmembrane region" description="Helical" evidence="1">
    <location>
        <begin position="518"/>
        <end position="544"/>
    </location>
</feature>
<reference evidence="3" key="1">
    <citation type="submission" date="2021-06" db="EMBL/GenBank/DDBJ databases">
        <authorList>
            <person name="Kallberg Y."/>
            <person name="Tangrot J."/>
            <person name="Rosling A."/>
        </authorList>
    </citation>
    <scope>NUCLEOTIDE SEQUENCE</scope>
    <source>
        <strain evidence="3">UK204</strain>
    </source>
</reference>
<dbReference type="PANTHER" id="PTHR31145:SF6">
    <property type="entry name" value="INTEGRAL MEMBRANE PROTEIN (AFU_ORTHOLOGUE AFUA_7G01610)"/>
    <property type="match status" value="1"/>
</dbReference>
<dbReference type="OrthoDB" id="2115177at2759"/>
<evidence type="ECO:0000313" key="4">
    <source>
        <dbReference type="Proteomes" id="UP000789570"/>
    </source>
</evidence>
<feature type="transmembrane region" description="Helical" evidence="1">
    <location>
        <begin position="639"/>
        <end position="659"/>
    </location>
</feature>
<dbReference type="InterPro" id="IPR040241">
    <property type="entry name" value="TRP_Flc/Pkd2-like"/>
</dbReference>
<feature type="transmembrane region" description="Helical" evidence="1">
    <location>
        <begin position="12"/>
        <end position="29"/>
    </location>
</feature>
<evidence type="ECO:0000313" key="3">
    <source>
        <dbReference type="EMBL" id="CAG8537439.1"/>
    </source>
</evidence>
<protein>
    <submittedName>
        <fullName evidence="3">16914_t:CDS:1</fullName>
    </submittedName>
</protein>
<dbReference type="Proteomes" id="UP000789570">
    <property type="component" value="Unassembled WGS sequence"/>
</dbReference>
<feature type="transmembrane region" description="Helical" evidence="1">
    <location>
        <begin position="484"/>
        <end position="503"/>
    </location>
</feature>
<accession>A0A9N9FJA9</accession>
<dbReference type="AlphaFoldDB" id="A0A9N9FJA9"/>
<keyword evidence="1" id="KW-0812">Transmembrane</keyword>
<keyword evidence="1" id="KW-1133">Transmembrane helix</keyword>
<gene>
    <name evidence="3" type="ORF">FCALED_LOCUS5473</name>
</gene>
<dbReference type="GO" id="GO:0016020">
    <property type="term" value="C:membrane"/>
    <property type="evidence" value="ECO:0007669"/>
    <property type="project" value="TreeGrafter"/>
</dbReference>
<comment type="caution">
    <text evidence="3">The sequence shown here is derived from an EMBL/GenBank/DDBJ whole genome shotgun (WGS) entry which is preliminary data.</text>
</comment>
<feature type="transmembrane region" description="Helical" evidence="1">
    <location>
        <begin position="679"/>
        <end position="699"/>
    </location>
</feature>
<feature type="transmembrane region" description="Helical" evidence="1">
    <location>
        <begin position="438"/>
        <end position="463"/>
    </location>
</feature>
<dbReference type="InterPro" id="IPR010308">
    <property type="entry name" value="TRP_C"/>
</dbReference>
<keyword evidence="1" id="KW-0472">Membrane</keyword>
<dbReference type="EMBL" id="CAJVPQ010001189">
    <property type="protein sequence ID" value="CAG8537439.1"/>
    <property type="molecule type" value="Genomic_DNA"/>
</dbReference>
<dbReference type="Pfam" id="PF06011">
    <property type="entry name" value="TRP"/>
    <property type="match status" value="1"/>
</dbReference>
<name>A0A9N9FJA9_9GLOM</name>
<proteinExistence type="predicted"/>
<feature type="transmembrane region" description="Helical" evidence="1">
    <location>
        <begin position="583"/>
        <end position="601"/>
    </location>
</feature>
<organism evidence="3 4">
    <name type="scientific">Funneliformis caledonium</name>
    <dbReference type="NCBI Taxonomy" id="1117310"/>
    <lineage>
        <taxon>Eukaryota</taxon>
        <taxon>Fungi</taxon>
        <taxon>Fungi incertae sedis</taxon>
        <taxon>Mucoromycota</taxon>
        <taxon>Glomeromycotina</taxon>
        <taxon>Glomeromycetes</taxon>
        <taxon>Glomerales</taxon>
        <taxon>Glomeraceae</taxon>
        <taxon>Funneliformis</taxon>
    </lineage>
</organism>
<dbReference type="PANTHER" id="PTHR31145">
    <property type="entry name" value="INTEGRAL MEMBRANE PROTEIN (AFU_ORTHOLOGUE AFUA_7G01610)"/>
    <property type="match status" value="1"/>
</dbReference>
<feature type="domain" description="TRP C-terminal" evidence="2">
    <location>
        <begin position="318"/>
        <end position="700"/>
    </location>
</feature>
<keyword evidence="4" id="KW-1185">Reference proteome</keyword>
<dbReference type="GO" id="GO:0055085">
    <property type="term" value="P:transmembrane transport"/>
    <property type="evidence" value="ECO:0007669"/>
    <property type="project" value="TreeGrafter"/>
</dbReference>
<sequence>MSNTLLNPQRIPIISSYFFLMILFSFYVIEVFTNPIQSPLITPAPSSINFRKRQAPVVTITSTNIITQTLIAKPTLKNKKVPITNLKDCGGLVTFSKFDVYFLEAQNTITFLAEGKSSVNLEDIATVKISIYWDSARSLDYYINPTDYEIYPIDDDLSTNVIIINKSTQVVEESLDFFKVPGSSAYAFLSVIKEDETLGCATASLDSIPTGVFPYLFNVPAVLGTVSVVICFVVSKASAARTFSPGDIINQNNHQPSSGTVTQQTNLNSTAHHMSENFPGYNSANINDVGCGHIPKDGFAPLPHSDGNASHDPTSGISTTATDKVDTHQSLSIYDLFRAAQFFVTTALISLPGLSYSYRDLASKLGWSCGLPSGFNAKFLSNVANEGVRKSICNMTNFCSSLTDNNSTCFQGDIPTPSFNVTGFATYGNVLKVPEYNLFFVMIITFSSTVGIALVIALLIGLLARLCKCLWKKWPALKMAAKNFHFLVFGGILRVLLLFYYPLTLFSAYQLSLYKDCWLFLLLAVVCITFLSLGAIIFCGYKIFRAWKNRAQMNNQDEFKKPEYTLIYSSLYTQYKDHTDKDCILFFIYTFAYEFFRALVIGLGQQIAILQIVGLSVTEMTYFALLLYFQPFKTSLMNYLKLCISFLRFVIVCMLIAFLSGMATNIKNRIIIEMIIKSSHFFIMGMLVMTIVINLVIAIKDLITGKDNKDNHDEKLITNTLLADK</sequence>
<feature type="transmembrane region" description="Helical" evidence="1">
    <location>
        <begin position="607"/>
        <end position="627"/>
    </location>
</feature>